<reference evidence="1" key="1">
    <citation type="journal article" date="2020" name="bioRxiv">
        <title>Hybrid origin of Populus tomentosa Carr. identified through genome sequencing and phylogenomic analysis.</title>
        <authorList>
            <person name="An X."/>
            <person name="Gao K."/>
            <person name="Chen Z."/>
            <person name="Li J."/>
            <person name="Yang X."/>
            <person name="Yang X."/>
            <person name="Zhou J."/>
            <person name="Guo T."/>
            <person name="Zhao T."/>
            <person name="Huang S."/>
            <person name="Miao D."/>
            <person name="Khan W.U."/>
            <person name="Rao P."/>
            <person name="Ye M."/>
            <person name="Lei B."/>
            <person name="Liao W."/>
            <person name="Wang J."/>
            <person name="Ji L."/>
            <person name="Li Y."/>
            <person name="Guo B."/>
            <person name="Mustafa N.S."/>
            <person name="Li S."/>
            <person name="Yun Q."/>
            <person name="Keller S.R."/>
            <person name="Mao J."/>
            <person name="Zhang R."/>
            <person name="Strauss S.H."/>
        </authorList>
    </citation>
    <scope>NUCLEOTIDE SEQUENCE</scope>
    <source>
        <strain evidence="1">GM15</strain>
        <tissue evidence="1">Leaf</tissue>
    </source>
</reference>
<dbReference type="Proteomes" id="UP000886885">
    <property type="component" value="Chromosome 5A"/>
</dbReference>
<evidence type="ECO:0000313" key="1">
    <source>
        <dbReference type="EMBL" id="KAG6776285.1"/>
    </source>
</evidence>
<name>A0A8X8D3D6_POPTO</name>
<organism evidence="1 2">
    <name type="scientific">Populus tomentosa</name>
    <name type="common">Chinese white poplar</name>
    <dbReference type="NCBI Taxonomy" id="118781"/>
    <lineage>
        <taxon>Eukaryota</taxon>
        <taxon>Viridiplantae</taxon>
        <taxon>Streptophyta</taxon>
        <taxon>Embryophyta</taxon>
        <taxon>Tracheophyta</taxon>
        <taxon>Spermatophyta</taxon>
        <taxon>Magnoliopsida</taxon>
        <taxon>eudicotyledons</taxon>
        <taxon>Gunneridae</taxon>
        <taxon>Pentapetalae</taxon>
        <taxon>rosids</taxon>
        <taxon>fabids</taxon>
        <taxon>Malpighiales</taxon>
        <taxon>Salicaceae</taxon>
        <taxon>Saliceae</taxon>
        <taxon>Populus</taxon>
    </lineage>
</organism>
<dbReference type="EMBL" id="JAAWWB010000009">
    <property type="protein sequence ID" value="KAG6776285.1"/>
    <property type="molecule type" value="Genomic_DNA"/>
</dbReference>
<protein>
    <submittedName>
        <fullName evidence="1">Uncharacterized protein</fullName>
    </submittedName>
</protein>
<dbReference type="AlphaFoldDB" id="A0A8X8D3D6"/>
<proteinExistence type="predicted"/>
<comment type="caution">
    <text evidence="1">The sequence shown here is derived from an EMBL/GenBank/DDBJ whole genome shotgun (WGS) entry which is preliminary data.</text>
</comment>
<keyword evidence="2" id="KW-1185">Reference proteome</keyword>
<gene>
    <name evidence="1" type="ORF">POTOM_019791</name>
</gene>
<accession>A0A8X8D3D6</accession>
<evidence type="ECO:0000313" key="2">
    <source>
        <dbReference type="Proteomes" id="UP000886885"/>
    </source>
</evidence>
<sequence length="179" mass="20400">MLLSDGINGETKIPYRFSAHVQDSQGTPIPRLRVGHDCSIRSLWSHNTRFICWHPRIHTHGVGPSSYWTSMQVVVYVDRILGFNKGASKGIRIYYGLIAFHANSHLERKRELILERKRELIELILEKEGADAGKKDGADAGRKESFHISRSFFNKAVVRSKVAGLEGWKLVDEDPIRIH</sequence>